<dbReference type="STRING" id="3476.A0A2P5AJL7"/>
<evidence type="ECO:0000256" key="6">
    <source>
        <dbReference type="ARBA" id="ARBA00023004"/>
    </source>
</evidence>
<dbReference type="Proteomes" id="UP000237105">
    <property type="component" value="Unassembled WGS sequence"/>
</dbReference>
<evidence type="ECO:0000313" key="10">
    <source>
        <dbReference type="EMBL" id="PON36681.1"/>
    </source>
</evidence>
<dbReference type="GO" id="GO:0006629">
    <property type="term" value="P:lipid metabolic process"/>
    <property type="evidence" value="ECO:0007669"/>
    <property type="project" value="UniProtKB-ARBA"/>
</dbReference>
<dbReference type="InterPro" id="IPR036396">
    <property type="entry name" value="Cyt_P450_sf"/>
</dbReference>
<dbReference type="GO" id="GO:0004497">
    <property type="term" value="F:monooxygenase activity"/>
    <property type="evidence" value="ECO:0007669"/>
    <property type="project" value="UniProtKB-KW"/>
</dbReference>
<dbReference type="PRINTS" id="PR00463">
    <property type="entry name" value="EP450I"/>
</dbReference>
<sequence>METMISFRLFMFLLLSVILYLPLQFSIKKIRKTGFKIYPLMGILPELIKNRHRFLEWNAEMLTYCPTNTVVHRFYGKAHDVITANPSNVEHMVKTNFDNYPKGERVTSPFVDLFGQGLFNSDGDVWKVHRKTTSYALNAKLFRNFIMENVVIDVETRLVRLLGRASVSGQILDLQNVLERFGFDNACKLAFDVEIGSLESDGSAAGLQFKRAYERSSRISVIRLMYLSPFLWKLKRFFKLGSERRLKESVTTVHRFANNVIRSRIDGTKRDNGDDFLSQLIGNDISGQSPDFLRDMILTFILATRDTVSSALTWFFWFVYSRPEIELNILKELESIRVRNGKNIGESYSLDELRDMHYLHAAISETMRLYPPIPIESRTCLKDDVLPDGTFVRKDSTLSYNAYAMGRMESIWGKNCHEFRPERWLENGIFRPQSPYLYPIFNAGPRMCLGKDVAFIQMKYIAAAVIERFELNLQKDKCPELLLCLSLRMKGGLPVRVGVKKN</sequence>
<dbReference type="PANTHER" id="PTHR24296">
    <property type="entry name" value="CYTOCHROME P450"/>
    <property type="match status" value="1"/>
</dbReference>
<keyword evidence="5 9" id="KW-0560">Oxidoreductase</keyword>
<dbReference type="AlphaFoldDB" id="A0A2P5AJL7"/>
<dbReference type="CDD" id="cd11064">
    <property type="entry name" value="CYP86A"/>
    <property type="match status" value="1"/>
</dbReference>
<keyword evidence="4 8" id="KW-0479">Metal-binding</keyword>
<evidence type="ECO:0000256" key="4">
    <source>
        <dbReference type="ARBA" id="ARBA00022723"/>
    </source>
</evidence>
<evidence type="ECO:0000256" key="1">
    <source>
        <dbReference type="ARBA" id="ARBA00001971"/>
    </source>
</evidence>
<dbReference type="OrthoDB" id="1470350at2759"/>
<dbReference type="GO" id="GO:0020037">
    <property type="term" value="F:heme binding"/>
    <property type="evidence" value="ECO:0007669"/>
    <property type="project" value="InterPro"/>
</dbReference>
<evidence type="ECO:0000256" key="9">
    <source>
        <dbReference type="RuleBase" id="RU000461"/>
    </source>
</evidence>
<evidence type="ECO:0000256" key="3">
    <source>
        <dbReference type="ARBA" id="ARBA00022617"/>
    </source>
</evidence>
<dbReference type="SUPFAM" id="SSF48264">
    <property type="entry name" value="Cytochrome P450"/>
    <property type="match status" value="1"/>
</dbReference>
<dbReference type="GO" id="GO:0016705">
    <property type="term" value="F:oxidoreductase activity, acting on paired donors, with incorporation or reduction of molecular oxygen"/>
    <property type="evidence" value="ECO:0007669"/>
    <property type="project" value="InterPro"/>
</dbReference>
<evidence type="ECO:0000256" key="8">
    <source>
        <dbReference type="PIRSR" id="PIRSR602401-1"/>
    </source>
</evidence>
<evidence type="ECO:0000256" key="7">
    <source>
        <dbReference type="ARBA" id="ARBA00023033"/>
    </source>
</evidence>
<protein>
    <submittedName>
        <fullName evidence="10">Cytochrome P450, E-class, group I</fullName>
    </submittedName>
</protein>
<comment type="similarity">
    <text evidence="2 9">Belongs to the cytochrome P450 family.</text>
</comment>
<dbReference type="Gene3D" id="1.10.630.10">
    <property type="entry name" value="Cytochrome P450"/>
    <property type="match status" value="1"/>
</dbReference>
<dbReference type="EMBL" id="JXTB01000558">
    <property type="protein sequence ID" value="PON36681.1"/>
    <property type="molecule type" value="Genomic_DNA"/>
</dbReference>
<dbReference type="InterPro" id="IPR002401">
    <property type="entry name" value="Cyt_P450_E_grp-I"/>
</dbReference>
<keyword evidence="3 8" id="KW-0349">Heme</keyword>
<evidence type="ECO:0000256" key="2">
    <source>
        <dbReference type="ARBA" id="ARBA00010617"/>
    </source>
</evidence>
<gene>
    <name evidence="10" type="ORF">PanWU01x14_326420</name>
</gene>
<dbReference type="PRINTS" id="PR00385">
    <property type="entry name" value="P450"/>
</dbReference>
<proteinExistence type="inferred from homology"/>
<dbReference type="Pfam" id="PF00067">
    <property type="entry name" value="p450"/>
    <property type="match status" value="1"/>
</dbReference>
<reference evidence="11" key="1">
    <citation type="submission" date="2016-06" db="EMBL/GenBank/DDBJ databases">
        <title>Parallel loss of symbiosis genes in relatives of nitrogen-fixing non-legume Parasponia.</title>
        <authorList>
            <person name="Van Velzen R."/>
            <person name="Holmer R."/>
            <person name="Bu F."/>
            <person name="Rutten L."/>
            <person name="Van Zeijl A."/>
            <person name="Liu W."/>
            <person name="Santuari L."/>
            <person name="Cao Q."/>
            <person name="Sharma T."/>
            <person name="Shen D."/>
            <person name="Roswanjaya Y."/>
            <person name="Wardhani T."/>
            <person name="Kalhor M.S."/>
            <person name="Jansen J."/>
            <person name="Van den Hoogen J."/>
            <person name="Gungor B."/>
            <person name="Hartog M."/>
            <person name="Hontelez J."/>
            <person name="Verver J."/>
            <person name="Yang W.-C."/>
            <person name="Schijlen E."/>
            <person name="Repin R."/>
            <person name="Schilthuizen M."/>
            <person name="Schranz E."/>
            <person name="Heidstra R."/>
            <person name="Miyata K."/>
            <person name="Fedorova E."/>
            <person name="Kohlen W."/>
            <person name="Bisseling T."/>
            <person name="Smit S."/>
            <person name="Geurts R."/>
        </authorList>
    </citation>
    <scope>NUCLEOTIDE SEQUENCE [LARGE SCALE GENOMIC DNA]</scope>
    <source>
        <strain evidence="11">cv. WU1-14</strain>
    </source>
</reference>
<feature type="binding site" description="axial binding residue" evidence="8">
    <location>
        <position position="448"/>
    </location>
    <ligand>
        <name>heme</name>
        <dbReference type="ChEBI" id="CHEBI:30413"/>
    </ligand>
    <ligandPart>
        <name>Fe</name>
        <dbReference type="ChEBI" id="CHEBI:18248"/>
    </ligandPart>
</feature>
<dbReference type="InterPro" id="IPR017972">
    <property type="entry name" value="Cyt_P450_CS"/>
</dbReference>
<evidence type="ECO:0000256" key="5">
    <source>
        <dbReference type="ARBA" id="ARBA00023002"/>
    </source>
</evidence>
<organism evidence="10 11">
    <name type="scientific">Parasponia andersonii</name>
    <name type="common">Sponia andersonii</name>
    <dbReference type="NCBI Taxonomy" id="3476"/>
    <lineage>
        <taxon>Eukaryota</taxon>
        <taxon>Viridiplantae</taxon>
        <taxon>Streptophyta</taxon>
        <taxon>Embryophyta</taxon>
        <taxon>Tracheophyta</taxon>
        <taxon>Spermatophyta</taxon>
        <taxon>Magnoliopsida</taxon>
        <taxon>eudicotyledons</taxon>
        <taxon>Gunneridae</taxon>
        <taxon>Pentapetalae</taxon>
        <taxon>rosids</taxon>
        <taxon>fabids</taxon>
        <taxon>Rosales</taxon>
        <taxon>Cannabaceae</taxon>
        <taxon>Parasponia</taxon>
    </lineage>
</organism>
<dbReference type="PROSITE" id="PS00086">
    <property type="entry name" value="CYTOCHROME_P450"/>
    <property type="match status" value="1"/>
</dbReference>
<dbReference type="InterPro" id="IPR001128">
    <property type="entry name" value="Cyt_P450"/>
</dbReference>
<keyword evidence="7 9" id="KW-0503">Monooxygenase</keyword>
<evidence type="ECO:0000313" key="11">
    <source>
        <dbReference type="Proteomes" id="UP000237105"/>
    </source>
</evidence>
<comment type="caution">
    <text evidence="10">The sequence shown here is derived from an EMBL/GenBank/DDBJ whole genome shotgun (WGS) entry which is preliminary data.</text>
</comment>
<keyword evidence="6 8" id="KW-0408">Iron</keyword>
<comment type="cofactor">
    <cofactor evidence="1 8">
        <name>heme</name>
        <dbReference type="ChEBI" id="CHEBI:30413"/>
    </cofactor>
</comment>
<name>A0A2P5AJL7_PARAD</name>
<accession>A0A2P5AJL7</accession>
<keyword evidence="11" id="KW-1185">Reference proteome</keyword>
<dbReference type="GO" id="GO:0005506">
    <property type="term" value="F:iron ion binding"/>
    <property type="evidence" value="ECO:0007669"/>
    <property type="project" value="InterPro"/>
</dbReference>